<keyword evidence="4" id="KW-1185">Reference proteome</keyword>
<dbReference type="PANTHER" id="PTHR10907">
    <property type="entry name" value="REGUCALCIN"/>
    <property type="match status" value="1"/>
</dbReference>
<dbReference type="PANTHER" id="PTHR10907:SF47">
    <property type="entry name" value="REGUCALCIN"/>
    <property type="match status" value="1"/>
</dbReference>
<organism evidence="3 4">
    <name type="scientific">Rhodanobacter panaciterrae</name>
    <dbReference type="NCBI Taxonomy" id="490572"/>
    <lineage>
        <taxon>Bacteria</taxon>
        <taxon>Pseudomonadati</taxon>
        <taxon>Pseudomonadota</taxon>
        <taxon>Gammaproteobacteria</taxon>
        <taxon>Lysobacterales</taxon>
        <taxon>Rhodanobacteraceae</taxon>
        <taxon>Rhodanobacter</taxon>
    </lineage>
</organism>
<comment type="caution">
    <text evidence="3">The sequence shown here is derived from an EMBL/GenBank/DDBJ whole genome shotgun (WGS) entry which is preliminary data.</text>
</comment>
<comment type="similarity">
    <text evidence="1">Belongs to the SMP-30/CGR1 family.</text>
</comment>
<evidence type="ECO:0000313" key="4">
    <source>
        <dbReference type="Proteomes" id="UP000621898"/>
    </source>
</evidence>
<evidence type="ECO:0000313" key="3">
    <source>
        <dbReference type="EMBL" id="GGY26732.1"/>
    </source>
</evidence>
<accession>A0ABQ2ZYI9</accession>
<dbReference type="Gene3D" id="2.120.10.30">
    <property type="entry name" value="TolB, C-terminal domain"/>
    <property type="match status" value="1"/>
</dbReference>
<gene>
    <name evidence="3" type="ORF">GCM10008098_19720</name>
</gene>
<evidence type="ECO:0000259" key="2">
    <source>
        <dbReference type="Pfam" id="PF08450"/>
    </source>
</evidence>
<proteinExistence type="inferred from homology"/>
<dbReference type="InterPro" id="IPR005511">
    <property type="entry name" value="SMP-30"/>
</dbReference>
<dbReference type="EMBL" id="BMXT01000002">
    <property type="protein sequence ID" value="GGY26732.1"/>
    <property type="molecule type" value="Genomic_DNA"/>
</dbReference>
<dbReference type="SUPFAM" id="SSF63829">
    <property type="entry name" value="Calcium-dependent phosphotriesterase"/>
    <property type="match status" value="1"/>
</dbReference>
<sequence length="300" mass="32358">MTAPTVLAPMEVALDAGNTLGEGIVWCERAQALYWTDIQRATLYRLHIESGTLQHWPMPERLASFALCETDGWLLLALASQLAFFRLADGQLQTLHEIEPGLPTRCNDGACDRQGRFVFGTMHEPAEGSKQAIGSFWRLNADLSLEQLALPKVAISNSIAFSPDGTTMYYCDSLARCIQRCAYGDTLGTPQLFADLGELAGEPDGSCVDADGSLWNAQWGLARVVCYAADGSVRQVLPVPARQPTRPAFGGPDLDTLYVTSARDGLSGAQLDADVHAGALFRSRVGVRGLPEPRFAGMPA</sequence>
<dbReference type="Proteomes" id="UP000621898">
    <property type="component" value="Unassembled WGS sequence"/>
</dbReference>
<reference evidence="4" key="1">
    <citation type="journal article" date="2019" name="Int. J. Syst. Evol. Microbiol.">
        <title>The Global Catalogue of Microorganisms (GCM) 10K type strain sequencing project: providing services to taxonomists for standard genome sequencing and annotation.</title>
        <authorList>
            <consortium name="The Broad Institute Genomics Platform"/>
            <consortium name="The Broad Institute Genome Sequencing Center for Infectious Disease"/>
            <person name="Wu L."/>
            <person name="Ma J."/>
        </authorList>
    </citation>
    <scope>NUCLEOTIDE SEQUENCE [LARGE SCALE GENOMIC DNA]</scope>
    <source>
        <strain evidence="4">KCTC 22232</strain>
    </source>
</reference>
<dbReference type="InterPro" id="IPR011042">
    <property type="entry name" value="6-blade_b-propeller_TolB-like"/>
</dbReference>
<dbReference type="PRINTS" id="PR01790">
    <property type="entry name" value="SMP30FAMILY"/>
</dbReference>
<feature type="domain" description="SMP-30/Gluconolactonase/LRE-like region" evidence="2">
    <location>
        <begin position="20"/>
        <end position="263"/>
    </location>
</feature>
<protein>
    <recommendedName>
        <fullName evidence="2">SMP-30/Gluconolactonase/LRE-like region domain-containing protein</fullName>
    </recommendedName>
</protein>
<evidence type="ECO:0000256" key="1">
    <source>
        <dbReference type="ARBA" id="ARBA00008853"/>
    </source>
</evidence>
<name>A0ABQ2ZYI9_9GAMM</name>
<dbReference type="InterPro" id="IPR013658">
    <property type="entry name" value="SGL"/>
</dbReference>
<dbReference type="Pfam" id="PF08450">
    <property type="entry name" value="SGL"/>
    <property type="match status" value="1"/>
</dbReference>
<dbReference type="RefSeq" id="WP_229792853.1">
    <property type="nucleotide sequence ID" value="NZ_BMXT01000002.1"/>
</dbReference>